<dbReference type="AlphaFoldDB" id="A0AAE5AV01"/>
<name>A0AAE5AV01_AGRVI</name>
<dbReference type="GO" id="GO:0016787">
    <property type="term" value="F:hydrolase activity"/>
    <property type="evidence" value="ECO:0007669"/>
    <property type="project" value="InterPro"/>
</dbReference>
<comment type="caution">
    <text evidence="2">The sequence shown here is derived from an EMBL/GenBank/DDBJ whole genome shotgun (WGS) entry which is preliminary data.</text>
</comment>
<reference evidence="2 3" key="1">
    <citation type="submission" date="2019-12" db="EMBL/GenBank/DDBJ databases">
        <title>Whole-genome sequencing of Allorhizobium vitis.</title>
        <authorList>
            <person name="Gan H.M."/>
            <person name="Szegedi E."/>
            <person name="Burr T."/>
            <person name="Savka M.A."/>
        </authorList>
    </citation>
    <scope>NUCLEOTIDE SEQUENCE [LARGE SCALE GENOMIC DNA]</scope>
    <source>
        <strain evidence="2 3">CG989</strain>
    </source>
</reference>
<proteinExistence type="predicted"/>
<dbReference type="Pfam" id="PF00149">
    <property type="entry name" value="Metallophos"/>
    <property type="match status" value="1"/>
</dbReference>
<protein>
    <submittedName>
        <fullName evidence="2">Metallophosphoesterase</fullName>
    </submittedName>
</protein>
<dbReference type="InterPro" id="IPR029052">
    <property type="entry name" value="Metallo-depent_PP-like"/>
</dbReference>
<dbReference type="SUPFAM" id="SSF56300">
    <property type="entry name" value="Metallo-dependent phosphatases"/>
    <property type="match status" value="1"/>
</dbReference>
<dbReference type="InterPro" id="IPR004843">
    <property type="entry name" value="Calcineurin-like_PHP"/>
</dbReference>
<dbReference type="RefSeq" id="WP_156547290.1">
    <property type="nucleotide sequence ID" value="NZ_JABAEJ010000002.1"/>
</dbReference>
<accession>A0AAE5AV01</accession>
<gene>
    <name evidence="2" type="ORF">GOZ95_05175</name>
</gene>
<feature type="domain" description="Calcineurin-like phosphoesterase" evidence="1">
    <location>
        <begin position="1"/>
        <end position="114"/>
    </location>
</feature>
<organism evidence="2 3">
    <name type="scientific">Agrobacterium vitis</name>
    <name type="common">Rhizobium vitis</name>
    <dbReference type="NCBI Taxonomy" id="373"/>
    <lineage>
        <taxon>Bacteria</taxon>
        <taxon>Pseudomonadati</taxon>
        <taxon>Pseudomonadota</taxon>
        <taxon>Alphaproteobacteria</taxon>
        <taxon>Hyphomicrobiales</taxon>
        <taxon>Rhizobiaceae</taxon>
        <taxon>Rhizobium/Agrobacterium group</taxon>
        <taxon>Agrobacterium</taxon>
    </lineage>
</organism>
<evidence type="ECO:0000259" key="1">
    <source>
        <dbReference type="Pfam" id="PF00149"/>
    </source>
</evidence>
<dbReference type="Gene3D" id="3.60.21.10">
    <property type="match status" value="2"/>
</dbReference>
<evidence type="ECO:0000313" key="2">
    <source>
        <dbReference type="EMBL" id="MUZ56856.1"/>
    </source>
</evidence>
<dbReference type="Proteomes" id="UP000436692">
    <property type="component" value="Unassembled WGS sequence"/>
</dbReference>
<evidence type="ECO:0000313" key="3">
    <source>
        <dbReference type="Proteomes" id="UP000436692"/>
    </source>
</evidence>
<dbReference type="EMBL" id="WPHM01000002">
    <property type="protein sequence ID" value="MUZ56856.1"/>
    <property type="molecule type" value="Genomic_DNA"/>
</dbReference>
<sequence length="517" mass="56824">MQIAVVADVHLHDLYGGYGMVEEGGGLALRTLADTMASTRVFNESHAAFRAVLDDIVRRGIRDVVLLGDYSDDGQVDAVAAVKRLLSDYEDRHGLRFFATFGNHDCYGLAPRHLAKLLTQADGLEPLMVTSDDRALAPAIVCPGMRGMSVAEAVAAMAPYGITRPETILHWETPHDGLKDVAPRHLPTGHHLNCDASYLVEPQEGLWLLMLDANVFHKIGDIWQVRADAAWDHVLAERPYLLAWIKDVTERANRLAKTLLAFSHYPALPLALTGEGNDVRAASTPDWSKRMPSPESGRCLARAGLRWHFSGHMHVVGRVELDGLVNIAVPSPVAYPGGYVVVTAGEKQIDIEIASLEEVADFDAAFPAYDVQSGDKNSPCFAKVLACKTYAEFLRVHLQNLIETKHSPDDWPPELLACLDVPIGRLFREDAGLAGLPVGHSEVMSEPFCQMVEDYYLLRAAGRHALGDIPAERVVFYRDLAKHLRSQEHVGTGMSGEVANFLELFAACTHFDGWLDD</sequence>